<dbReference type="InterPro" id="IPR053924">
    <property type="entry name" value="RecX_HTH_2nd"/>
</dbReference>
<dbReference type="Pfam" id="PF02631">
    <property type="entry name" value="RecX_HTH2"/>
    <property type="match status" value="1"/>
</dbReference>
<dbReference type="InterPro" id="IPR036388">
    <property type="entry name" value="WH-like_DNA-bd_sf"/>
</dbReference>
<evidence type="ECO:0000313" key="10">
    <source>
        <dbReference type="Proteomes" id="UP000234849"/>
    </source>
</evidence>
<sequence>MVVTKVEMLTKIKYKVYLDEEFAFVLYKGELSHYRIVEGTLLEEDTVQEILQKVICKRAKLRAMHLLEDMDRSESALREKLRQGLYPPEAVEAAISYVKSFGYLDDARYAENFVQSRKASKSRREILYQLCQKGVSREIAQQVIEECFDEQGETEAILKIIEKKRVDLRTATPEQMQKLYGHLARKGFRYEDIRQVIQNYDENA</sequence>
<dbReference type="InterPro" id="IPR053926">
    <property type="entry name" value="RecX_HTH_1st"/>
</dbReference>
<protein>
    <recommendedName>
        <fullName evidence="3 5">Regulatory protein RecX</fullName>
    </recommendedName>
</protein>
<dbReference type="EMBL" id="NIHM01000009">
    <property type="protein sequence ID" value="PLT55307.1"/>
    <property type="molecule type" value="Genomic_DNA"/>
</dbReference>
<feature type="domain" description="RecX second three-helical" evidence="6">
    <location>
        <begin position="105"/>
        <end position="143"/>
    </location>
</feature>
<evidence type="ECO:0000256" key="3">
    <source>
        <dbReference type="ARBA" id="ARBA00018111"/>
    </source>
</evidence>
<evidence type="ECO:0000313" key="9">
    <source>
        <dbReference type="EMBL" id="PLT55307.1"/>
    </source>
</evidence>
<name>A0A2N5NIJ0_MEDGN</name>
<dbReference type="InterPro" id="IPR003783">
    <property type="entry name" value="Regulatory_RecX"/>
</dbReference>
<reference evidence="9 10" key="1">
    <citation type="journal article" date="2017" name="Genome Med.">
        <title>A novel Ruminococcus gnavus clade enriched in inflammatory bowel disease patients.</title>
        <authorList>
            <person name="Hall A.B."/>
            <person name="Yassour M."/>
            <person name="Sauk J."/>
            <person name="Garner A."/>
            <person name="Jiang X."/>
            <person name="Arthur T."/>
            <person name="Lagoudas G.K."/>
            <person name="Vatanen T."/>
            <person name="Fornelos N."/>
            <person name="Wilson R."/>
            <person name="Bertha M."/>
            <person name="Cohen M."/>
            <person name="Garber J."/>
            <person name="Khalili H."/>
            <person name="Gevers D."/>
            <person name="Ananthakrishnan A.N."/>
            <person name="Kugathasan S."/>
            <person name="Lander E.S."/>
            <person name="Blainey P."/>
            <person name="Vlamakis H."/>
            <person name="Xavier R.J."/>
            <person name="Huttenhower C."/>
        </authorList>
    </citation>
    <scope>NUCLEOTIDE SEQUENCE [LARGE SCALE GENOMIC DNA]</scope>
    <source>
        <strain evidence="9 10">RJX1118</strain>
    </source>
</reference>
<dbReference type="Gene3D" id="1.10.10.10">
    <property type="entry name" value="Winged helix-like DNA-binding domain superfamily/Winged helix DNA-binding domain"/>
    <property type="match status" value="3"/>
</dbReference>
<evidence type="ECO:0000259" key="7">
    <source>
        <dbReference type="Pfam" id="PF21981"/>
    </source>
</evidence>
<keyword evidence="4 5" id="KW-0963">Cytoplasm</keyword>
<dbReference type="GO" id="GO:0005737">
    <property type="term" value="C:cytoplasm"/>
    <property type="evidence" value="ECO:0007669"/>
    <property type="project" value="UniProtKB-SubCell"/>
</dbReference>
<evidence type="ECO:0000256" key="5">
    <source>
        <dbReference type="HAMAP-Rule" id="MF_01114"/>
    </source>
</evidence>
<gene>
    <name evidence="5" type="primary">recX</name>
    <name evidence="9" type="ORF">CDL18_08395</name>
</gene>
<evidence type="ECO:0000256" key="4">
    <source>
        <dbReference type="ARBA" id="ARBA00022490"/>
    </source>
</evidence>
<feature type="domain" description="RecX third three-helical" evidence="7">
    <location>
        <begin position="153"/>
        <end position="197"/>
    </location>
</feature>
<evidence type="ECO:0000259" key="8">
    <source>
        <dbReference type="Pfam" id="PF21982"/>
    </source>
</evidence>
<comment type="caution">
    <text evidence="9">The sequence shown here is derived from an EMBL/GenBank/DDBJ whole genome shotgun (WGS) entry which is preliminary data.</text>
</comment>
<dbReference type="InterPro" id="IPR053925">
    <property type="entry name" value="RecX_HTH_3rd"/>
</dbReference>
<evidence type="ECO:0000259" key="6">
    <source>
        <dbReference type="Pfam" id="PF02631"/>
    </source>
</evidence>
<dbReference type="HAMAP" id="MF_01114">
    <property type="entry name" value="RecX"/>
    <property type="match status" value="1"/>
</dbReference>
<comment type="function">
    <text evidence="5">Modulates RecA activity.</text>
</comment>
<feature type="domain" description="RecX first three-helical" evidence="8">
    <location>
        <begin position="59"/>
        <end position="96"/>
    </location>
</feature>
<dbReference type="Proteomes" id="UP000234849">
    <property type="component" value="Unassembled WGS sequence"/>
</dbReference>
<comment type="similarity">
    <text evidence="2 5">Belongs to the RecX family.</text>
</comment>
<dbReference type="PANTHER" id="PTHR33602:SF1">
    <property type="entry name" value="REGULATORY PROTEIN RECX FAMILY PROTEIN"/>
    <property type="match status" value="1"/>
</dbReference>
<comment type="subcellular location">
    <subcellularLocation>
        <location evidence="1 5">Cytoplasm</location>
    </subcellularLocation>
</comment>
<evidence type="ECO:0000256" key="1">
    <source>
        <dbReference type="ARBA" id="ARBA00004496"/>
    </source>
</evidence>
<dbReference type="Pfam" id="PF21982">
    <property type="entry name" value="RecX_HTH1"/>
    <property type="match status" value="1"/>
</dbReference>
<dbReference type="RefSeq" id="WP_101879671.1">
    <property type="nucleotide sequence ID" value="NZ_NIHM01000009.1"/>
</dbReference>
<dbReference type="PANTHER" id="PTHR33602">
    <property type="entry name" value="REGULATORY PROTEIN RECX FAMILY PROTEIN"/>
    <property type="match status" value="1"/>
</dbReference>
<evidence type="ECO:0000256" key="2">
    <source>
        <dbReference type="ARBA" id="ARBA00009695"/>
    </source>
</evidence>
<organism evidence="9 10">
    <name type="scientific">Mediterraneibacter gnavus</name>
    <name type="common">Ruminococcus gnavus</name>
    <dbReference type="NCBI Taxonomy" id="33038"/>
    <lineage>
        <taxon>Bacteria</taxon>
        <taxon>Bacillati</taxon>
        <taxon>Bacillota</taxon>
        <taxon>Clostridia</taxon>
        <taxon>Lachnospirales</taxon>
        <taxon>Lachnospiraceae</taxon>
        <taxon>Mediterraneibacter</taxon>
    </lineage>
</organism>
<dbReference type="GO" id="GO:0006282">
    <property type="term" value="P:regulation of DNA repair"/>
    <property type="evidence" value="ECO:0007669"/>
    <property type="project" value="UniProtKB-UniRule"/>
</dbReference>
<dbReference type="Pfam" id="PF21981">
    <property type="entry name" value="RecX_HTH3"/>
    <property type="match status" value="1"/>
</dbReference>
<proteinExistence type="inferred from homology"/>
<dbReference type="AlphaFoldDB" id="A0A2N5NIJ0"/>
<accession>A0A2N5NIJ0</accession>